<protein>
    <submittedName>
        <fullName evidence="17">TonB-dependent receptor</fullName>
    </submittedName>
</protein>
<evidence type="ECO:0000256" key="12">
    <source>
        <dbReference type="PROSITE-ProRule" id="PRU01360"/>
    </source>
</evidence>
<reference evidence="17 18" key="1">
    <citation type="submission" date="2019-01" db="EMBL/GenBank/DDBJ databases">
        <title>Lacunisphaera sp. strain TWA-58.</title>
        <authorList>
            <person name="Chen W.-M."/>
        </authorList>
    </citation>
    <scope>NUCLEOTIDE SEQUENCE [LARGE SCALE GENOMIC DNA]</scope>
    <source>
        <strain evidence="17 18">TWA-58</strain>
    </source>
</reference>
<dbReference type="Gene3D" id="2.170.130.10">
    <property type="entry name" value="TonB-dependent receptor, plug domain"/>
    <property type="match status" value="1"/>
</dbReference>
<proteinExistence type="inferred from homology"/>
<evidence type="ECO:0000256" key="4">
    <source>
        <dbReference type="ARBA" id="ARBA00022496"/>
    </source>
</evidence>
<dbReference type="EMBL" id="SDHX01000001">
    <property type="protein sequence ID" value="RXK55916.1"/>
    <property type="molecule type" value="Genomic_DNA"/>
</dbReference>
<dbReference type="PROSITE" id="PS52016">
    <property type="entry name" value="TONB_DEPENDENT_REC_3"/>
    <property type="match status" value="1"/>
</dbReference>
<feature type="domain" description="TonB-dependent receptor-like beta-barrel" evidence="15">
    <location>
        <begin position="280"/>
        <end position="733"/>
    </location>
</feature>
<feature type="domain" description="TonB-dependent receptor plug" evidence="16">
    <location>
        <begin position="74"/>
        <end position="168"/>
    </location>
</feature>
<evidence type="ECO:0000256" key="13">
    <source>
        <dbReference type="RuleBase" id="RU003357"/>
    </source>
</evidence>
<evidence type="ECO:0000256" key="2">
    <source>
        <dbReference type="ARBA" id="ARBA00022448"/>
    </source>
</evidence>
<dbReference type="AlphaFoldDB" id="A0A4Q1CAJ7"/>
<keyword evidence="2 12" id="KW-0813">Transport</keyword>
<keyword evidence="7" id="KW-0408">Iron</keyword>
<dbReference type="RefSeq" id="WP_129047283.1">
    <property type="nucleotide sequence ID" value="NZ_SDHX01000001.1"/>
</dbReference>
<evidence type="ECO:0000256" key="8">
    <source>
        <dbReference type="ARBA" id="ARBA00023065"/>
    </source>
</evidence>
<dbReference type="PANTHER" id="PTHR32552">
    <property type="entry name" value="FERRICHROME IRON RECEPTOR-RELATED"/>
    <property type="match status" value="1"/>
</dbReference>
<evidence type="ECO:0000256" key="1">
    <source>
        <dbReference type="ARBA" id="ARBA00004571"/>
    </source>
</evidence>
<evidence type="ECO:0000313" key="18">
    <source>
        <dbReference type="Proteomes" id="UP000290218"/>
    </source>
</evidence>
<dbReference type="OrthoDB" id="185563at2"/>
<keyword evidence="3 12" id="KW-1134">Transmembrane beta strand</keyword>
<dbReference type="GO" id="GO:0015344">
    <property type="term" value="F:siderophore uptake transmembrane transporter activity"/>
    <property type="evidence" value="ECO:0007669"/>
    <property type="project" value="TreeGrafter"/>
</dbReference>
<feature type="signal peptide" evidence="14">
    <location>
        <begin position="1"/>
        <end position="24"/>
    </location>
</feature>
<keyword evidence="9 13" id="KW-0798">TonB box</keyword>
<keyword evidence="17" id="KW-0675">Receptor</keyword>
<keyword evidence="5 12" id="KW-0812">Transmembrane</keyword>
<name>A0A4Q1CAJ7_9BACT</name>
<evidence type="ECO:0000256" key="7">
    <source>
        <dbReference type="ARBA" id="ARBA00023004"/>
    </source>
</evidence>
<evidence type="ECO:0000256" key="6">
    <source>
        <dbReference type="ARBA" id="ARBA00022729"/>
    </source>
</evidence>
<evidence type="ECO:0000256" key="9">
    <source>
        <dbReference type="ARBA" id="ARBA00023077"/>
    </source>
</evidence>
<evidence type="ECO:0000256" key="11">
    <source>
        <dbReference type="ARBA" id="ARBA00023237"/>
    </source>
</evidence>
<organism evidence="17 18">
    <name type="scientific">Oleiharenicola lentus</name>
    <dbReference type="NCBI Taxonomy" id="2508720"/>
    <lineage>
        <taxon>Bacteria</taxon>
        <taxon>Pseudomonadati</taxon>
        <taxon>Verrucomicrobiota</taxon>
        <taxon>Opitutia</taxon>
        <taxon>Opitutales</taxon>
        <taxon>Opitutaceae</taxon>
        <taxon>Oleiharenicola</taxon>
    </lineage>
</organism>
<dbReference type="InterPro" id="IPR037066">
    <property type="entry name" value="Plug_dom_sf"/>
</dbReference>
<comment type="caution">
    <text evidence="17">The sequence shown here is derived from an EMBL/GenBank/DDBJ whole genome shotgun (WGS) entry which is preliminary data.</text>
</comment>
<keyword evidence="4" id="KW-0410">Iron transport</keyword>
<dbReference type="InterPro" id="IPR000531">
    <property type="entry name" value="Beta-barrel_TonB"/>
</dbReference>
<dbReference type="Pfam" id="PF07715">
    <property type="entry name" value="Plug"/>
    <property type="match status" value="1"/>
</dbReference>
<evidence type="ECO:0000256" key="3">
    <source>
        <dbReference type="ARBA" id="ARBA00022452"/>
    </source>
</evidence>
<keyword evidence="8" id="KW-0406">Ion transport</keyword>
<dbReference type="Pfam" id="PF00593">
    <property type="entry name" value="TonB_dep_Rec_b-barrel"/>
    <property type="match status" value="1"/>
</dbReference>
<sequence length="764" mass="83434">MNLSSRRFVPLRLLFACFPLAVFAQKAPEKPATAATQTEMEVTLPAFTVGADTISRYQADEATSAARVRTNLFSSSSTVSVLTPEFLRDTGPGKVLDALKFVPGIAESTQPVGGDRMAVRGFQTDGQIMDGFARTGPYNHLEPYLINSVEIVKGPNAILNPSGQPGGTVNYVSKKAEFADRGEVIMQVGQYDANKVMLDINRQVNKNVAIRLVGAAIRDRGYYDNPNRSYNFMPSATFRWGRTQTLTLQGIFQKTKRTFVGGVPISPLASPTNVTTKLWPGITGDRKVYADDNNPRNEHGEHYQFLYSGRISDRLSVRVAGHFLNDGHDAIQYSNNSANVNGQPVLTAAYINPFTGVFDPTQYWGGAPTFTATPAPTPSNIFNRSSFSDFTTTKQYDFQNDYAYELKGEKYSSTTTVGFSWLKNKADYKNGNFSIPAYNILDPLVYVAPVDNGVSNAGKRKTSVTQMYLMENLSILSDRVILTGGLSNNVYRSRIASVTKNGVKAVSQTELFPSYGVVVKAADDLVVYYGHSESAAMNPPDVGSTNPLLQIGRQWEAGVRYRFLKNKATVTAGYFDVAQSNVSVPNPANLLFPAPVPPLPGLLSDRTARGWEYSLNMELNDEISVIANYTTFRNRDVNGSPIRGTAEKSAAVWAKYTAAKDSSLAGFGAGLGISHSGQRAGDSQTGFAQASVIAGKPVIKQPTFFLPSFVRVDLALSYRFNKSWSTYAFVENILDETYLAGSLNRNSVVVGIPRNIKASLTYSF</sequence>
<evidence type="ECO:0000256" key="10">
    <source>
        <dbReference type="ARBA" id="ARBA00023136"/>
    </source>
</evidence>
<feature type="chain" id="PRO_5020982651" evidence="14">
    <location>
        <begin position="25"/>
        <end position="764"/>
    </location>
</feature>
<keyword evidence="6 14" id="KW-0732">Signal</keyword>
<keyword evidence="10 12" id="KW-0472">Membrane</keyword>
<dbReference type="InterPro" id="IPR039426">
    <property type="entry name" value="TonB-dep_rcpt-like"/>
</dbReference>
<dbReference type="PANTHER" id="PTHR32552:SF68">
    <property type="entry name" value="FERRICHROME OUTER MEMBRANE TRANSPORTER_PHAGE RECEPTOR"/>
    <property type="match status" value="1"/>
</dbReference>
<gene>
    <name evidence="17" type="ORF">ESB00_08565</name>
</gene>
<dbReference type="Gene3D" id="2.40.170.20">
    <property type="entry name" value="TonB-dependent receptor, beta-barrel domain"/>
    <property type="match status" value="1"/>
</dbReference>
<keyword evidence="11 12" id="KW-0998">Cell outer membrane</keyword>
<evidence type="ECO:0000256" key="14">
    <source>
        <dbReference type="SAM" id="SignalP"/>
    </source>
</evidence>
<comment type="similarity">
    <text evidence="12 13">Belongs to the TonB-dependent receptor family.</text>
</comment>
<comment type="subcellular location">
    <subcellularLocation>
        <location evidence="1 12">Cell outer membrane</location>
        <topology evidence="1 12">Multi-pass membrane protein</topology>
    </subcellularLocation>
</comment>
<accession>A0A4Q1CAJ7</accession>
<evidence type="ECO:0000256" key="5">
    <source>
        <dbReference type="ARBA" id="ARBA00022692"/>
    </source>
</evidence>
<evidence type="ECO:0000313" key="17">
    <source>
        <dbReference type="EMBL" id="RXK55916.1"/>
    </source>
</evidence>
<dbReference type="SUPFAM" id="SSF56935">
    <property type="entry name" value="Porins"/>
    <property type="match status" value="1"/>
</dbReference>
<dbReference type="Proteomes" id="UP000290218">
    <property type="component" value="Unassembled WGS sequence"/>
</dbReference>
<dbReference type="PROSITE" id="PS01156">
    <property type="entry name" value="TONB_DEPENDENT_REC_2"/>
    <property type="match status" value="1"/>
</dbReference>
<dbReference type="InterPro" id="IPR010917">
    <property type="entry name" value="TonB_rcpt_CS"/>
</dbReference>
<evidence type="ECO:0000259" key="15">
    <source>
        <dbReference type="Pfam" id="PF00593"/>
    </source>
</evidence>
<dbReference type="InterPro" id="IPR012910">
    <property type="entry name" value="Plug_dom"/>
</dbReference>
<keyword evidence="18" id="KW-1185">Reference proteome</keyword>
<dbReference type="GO" id="GO:0009279">
    <property type="term" value="C:cell outer membrane"/>
    <property type="evidence" value="ECO:0007669"/>
    <property type="project" value="UniProtKB-SubCell"/>
</dbReference>
<dbReference type="InterPro" id="IPR036942">
    <property type="entry name" value="Beta-barrel_TonB_sf"/>
</dbReference>
<evidence type="ECO:0000259" key="16">
    <source>
        <dbReference type="Pfam" id="PF07715"/>
    </source>
</evidence>